<evidence type="ECO:0000256" key="2">
    <source>
        <dbReference type="ARBA" id="ARBA00023242"/>
    </source>
</evidence>
<dbReference type="GO" id="GO:0005730">
    <property type="term" value="C:nucleolus"/>
    <property type="evidence" value="ECO:0007669"/>
    <property type="project" value="UniProtKB-SubCell"/>
</dbReference>
<keyword evidence="6" id="KW-1185">Reference proteome</keyword>
<sequence>MPIPMSKSVKKASEENKSENNHPGTTQDVPGLSVSATKSDMEDEEEMEEDANNKTVIAVDQECSVAEDNNGDFTLSPDEAEVRIKSESRQDISSKTEKELPDEAMDTHKSSCVQEIQAMEEDSSPASVTPQKSVKRADHKTQSNLSAEPDSKVAQSSSQAAREENLKVVTEPEKKMEATNTLTDVLADQSTMEDITNKEGQSSSSKASVVSIEKTKPVKGCVSLLDSSEDEESDDDVLSVDGGNDKAGDLESEDEVCCLEGQPGPSTAPHSLIGNGLFVLDTRPGCQPSEKYFIDTTQEERDDKDSKAVGDEEDFVDEEGDDDEEEDEDSNILFTTRTPALNELSSSIDPGFKVKALGGLYINFDGSKSKSVSDNLKKLKNQKNQDELLKKSIIVADFEKKDTVPPYKETKHAVKLKRREERAKTTGDGWFNMRAPELTEELKNDLKAQQMRQATDPKRFYKKNDREGFPRYFQVGTVVDNPIDFYHSRIPKKQRKRTIVEELLADAEFRSFNKRKYTEIMAEKAAAAAGRMNKKKHKFPKKK</sequence>
<feature type="compositionally biased region" description="Basic and acidic residues" evidence="3">
    <location>
        <begin position="11"/>
        <end position="20"/>
    </location>
</feature>
<reference evidence="5" key="1">
    <citation type="submission" date="2023-06" db="EMBL/GenBank/DDBJ databases">
        <title>Male Hemibagrus guttatus genome.</title>
        <authorList>
            <person name="Bian C."/>
        </authorList>
    </citation>
    <scope>NUCLEOTIDE SEQUENCE</scope>
    <source>
        <strain evidence="5">Male_cb2023</strain>
        <tissue evidence="5">Muscle</tissue>
    </source>
</reference>
<evidence type="ECO:0000313" key="5">
    <source>
        <dbReference type="EMBL" id="KAK3539561.1"/>
    </source>
</evidence>
<dbReference type="GO" id="GO:0006396">
    <property type="term" value="P:RNA processing"/>
    <property type="evidence" value="ECO:0007669"/>
    <property type="project" value="TreeGrafter"/>
</dbReference>
<protein>
    <recommendedName>
        <fullName evidence="4">Fcf2 pre-rRNA processing C-terminal domain-containing protein</fullName>
    </recommendedName>
</protein>
<feature type="compositionally biased region" description="Polar residues" evidence="3">
    <location>
        <begin position="21"/>
        <end position="38"/>
    </location>
</feature>
<proteinExistence type="predicted"/>
<accession>A0AAE0R1F2</accession>
<feature type="compositionally biased region" description="Basic and acidic residues" evidence="3">
    <location>
        <begin position="298"/>
        <end position="310"/>
    </location>
</feature>
<evidence type="ECO:0000256" key="1">
    <source>
        <dbReference type="ARBA" id="ARBA00004604"/>
    </source>
</evidence>
<keyword evidence="2" id="KW-0539">Nucleus</keyword>
<feature type="compositionally biased region" description="Polar residues" evidence="3">
    <location>
        <begin position="178"/>
        <end position="201"/>
    </location>
</feature>
<feature type="compositionally biased region" description="Low complexity" evidence="3">
    <location>
        <begin position="202"/>
        <end position="211"/>
    </location>
</feature>
<dbReference type="InterPro" id="IPR014810">
    <property type="entry name" value="Fcf2_C"/>
</dbReference>
<feature type="region of interest" description="Disordered" evidence="3">
    <location>
        <begin position="289"/>
        <end position="337"/>
    </location>
</feature>
<comment type="caution">
    <text evidence="5">The sequence shown here is derived from an EMBL/GenBank/DDBJ whole genome shotgun (WGS) entry which is preliminary data.</text>
</comment>
<dbReference type="GO" id="GO:0003723">
    <property type="term" value="F:RNA binding"/>
    <property type="evidence" value="ECO:0007669"/>
    <property type="project" value="TreeGrafter"/>
</dbReference>
<feature type="compositionally biased region" description="Basic and acidic residues" evidence="3">
    <location>
        <begin position="80"/>
        <end position="109"/>
    </location>
</feature>
<feature type="region of interest" description="Disordered" evidence="3">
    <location>
        <begin position="1"/>
        <end position="212"/>
    </location>
</feature>
<dbReference type="AlphaFoldDB" id="A0AAE0R1F2"/>
<name>A0AAE0R1F2_9TELE</name>
<evidence type="ECO:0000256" key="3">
    <source>
        <dbReference type="SAM" id="MobiDB-lite"/>
    </source>
</evidence>
<dbReference type="PANTHER" id="PTHR21686">
    <property type="entry name" value="DEOXYNUCLEOTIDYLTRANSFERASE TERMINAL-INTERACTING PROTEIN 2"/>
    <property type="match status" value="1"/>
</dbReference>
<evidence type="ECO:0000313" key="6">
    <source>
        <dbReference type="Proteomes" id="UP001274896"/>
    </source>
</evidence>
<feature type="compositionally biased region" description="Acidic residues" evidence="3">
    <location>
        <begin position="41"/>
        <end position="50"/>
    </location>
</feature>
<organism evidence="5 6">
    <name type="scientific">Hemibagrus guttatus</name>
    <dbReference type="NCBI Taxonomy" id="175788"/>
    <lineage>
        <taxon>Eukaryota</taxon>
        <taxon>Metazoa</taxon>
        <taxon>Chordata</taxon>
        <taxon>Craniata</taxon>
        <taxon>Vertebrata</taxon>
        <taxon>Euteleostomi</taxon>
        <taxon>Actinopterygii</taxon>
        <taxon>Neopterygii</taxon>
        <taxon>Teleostei</taxon>
        <taxon>Ostariophysi</taxon>
        <taxon>Siluriformes</taxon>
        <taxon>Bagridae</taxon>
        <taxon>Hemibagrus</taxon>
    </lineage>
</organism>
<comment type="subcellular location">
    <subcellularLocation>
        <location evidence="1">Nucleus</location>
        <location evidence="1">Nucleolus</location>
    </subcellularLocation>
</comment>
<dbReference type="Pfam" id="PF08698">
    <property type="entry name" value="Fcf2"/>
    <property type="match status" value="1"/>
</dbReference>
<feature type="region of interest" description="Disordered" evidence="3">
    <location>
        <begin position="224"/>
        <end position="252"/>
    </location>
</feature>
<dbReference type="InterPro" id="IPR039883">
    <property type="entry name" value="Fcf2/DNTTIP2"/>
</dbReference>
<feature type="domain" description="Fcf2 pre-rRNA processing C-terminal" evidence="4">
    <location>
        <begin position="423"/>
        <end position="516"/>
    </location>
</feature>
<evidence type="ECO:0000259" key="4">
    <source>
        <dbReference type="Pfam" id="PF08698"/>
    </source>
</evidence>
<gene>
    <name evidence="5" type="ORF">QTP70_010233</name>
</gene>
<feature type="compositionally biased region" description="Acidic residues" evidence="3">
    <location>
        <begin position="311"/>
        <end position="330"/>
    </location>
</feature>
<feature type="compositionally biased region" description="Acidic residues" evidence="3">
    <location>
        <begin position="227"/>
        <end position="238"/>
    </location>
</feature>
<feature type="compositionally biased region" description="Basic and acidic residues" evidence="3">
    <location>
        <begin position="161"/>
        <end position="177"/>
    </location>
</feature>
<dbReference type="PANTHER" id="PTHR21686:SF12">
    <property type="entry name" value="DEOXYNUCLEOTIDYLTRANSFERASE TERMINAL-INTERACTING PROTEIN 2"/>
    <property type="match status" value="1"/>
</dbReference>
<dbReference type="Proteomes" id="UP001274896">
    <property type="component" value="Unassembled WGS sequence"/>
</dbReference>
<dbReference type="EMBL" id="JAUCMX010000007">
    <property type="protein sequence ID" value="KAK3539561.1"/>
    <property type="molecule type" value="Genomic_DNA"/>
</dbReference>